<dbReference type="EMBL" id="JBAMZJ010000035">
    <property type="protein sequence ID" value="KAL0519108.1"/>
    <property type="molecule type" value="Genomic_DNA"/>
</dbReference>
<evidence type="ECO:0000313" key="5">
    <source>
        <dbReference type="Proteomes" id="UP001500493"/>
    </source>
</evidence>
<reference evidence="3 4" key="1">
    <citation type="submission" date="2024-02" db="EMBL/GenBank/DDBJ databases">
        <title>FIRST GENOME SEQUENCES OF Leishmania (Viannia) shawi, Leishmania (Viannia) lindenbergi AND Leishmania (Viannia) utingensis.</title>
        <authorList>
            <person name="Resadore F."/>
            <person name="Custodio M.G.F."/>
            <person name="Boite M.C."/>
            <person name="Cupolillo E."/>
            <person name="Ferreira G.E.M."/>
        </authorList>
    </citation>
    <scope>NUCLEOTIDE SEQUENCE</scope>
    <source>
        <strain evidence="2 4">MCEB/BR/1984/M8408</strain>
        <strain evidence="3">MHOM/BR/2013/18 LTA MLF</strain>
    </source>
</reference>
<gene>
    <name evidence="2" type="ORF">Q4I29_006974</name>
    <name evidence="3" type="ORF">Q4I32_007048</name>
</gene>
<evidence type="ECO:0000313" key="4">
    <source>
        <dbReference type="Proteomes" id="UP001443563"/>
    </source>
</evidence>
<evidence type="ECO:0000256" key="1">
    <source>
        <dbReference type="SAM" id="MobiDB-lite"/>
    </source>
</evidence>
<proteinExistence type="predicted"/>
<accession>A0AAW3BDA1</accession>
<feature type="compositionally biased region" description="Polar residues" evidence="1">
    <location>
        <begin position="86"/>
        <end position="106"/>
    </location>
</feature>
<organism evidence="3 5">
    <name type="scientific">Leishmania shawi</name>
    <dbReference type="NCBI Taxonomy" id="5680"/>
    <lineage>
        <taxon>Eukaryota</taxon>
        <taxon>Discoba</taxon>
        <taxon>Euglenozoa</taxon>
        <taxon>Kinetoplastea</taxon>
        <taxon>Metakinetoplastina</taxon>
        <taxon>Trypanosomatida</taxon>
        <taxon>Trypanosomatidae</taxon>
        <taxon>Leishmaniinae</taxon>
        <taxon>Leishmania</taxon>
        <taxon>Leishmania guyanensis species complex</taxon>
    </lineage>
</organism>
<evidence type="ECO:0000313" key="2">
    <source>
        <dbReference type="EMBL" id="KAL0496470.1"/>
    </source>
</evidence>
<feature type="region of interest" description="Disordered" evidence="1">
    <location>
        <begin position="72"/>
        <end position="120"/>
    </location>
</feature>
<comment type="caution">
    <text evidence="3">The sequence shown here is derived from an EMBL/GenBank/DDBJ whole genome shotgun (WGS) entry which is preliminary data.</text>
</comment>
<sequence length="140" mass="14984">MIHPSDSAADASNKANKNNYLVNGFSDTALHPVVFYVPLYSANAYSFIIEQLTRASHISALVLLDPMLFSTSTAPSTPPSPSASSETQGQQHVALSVPPSITTTVEASPSNPLAAPPPPLSLKRECRPLYGRLIRSRLLQ</sequence>
<dbReference type="AlphaFoldDB" id="A0AAW3BDA1"/>
<name>A0AAW3BDA1_9TRYP</name>
<dbReference type="Proteomes" id="UP001443563">
    <property type="component" value="Unassembled WGS sequence"/>
</dbReference>
<keyword evidence="4" id="KW-1185">Reference proteome</keyword>
<evidence type="ECO:0000313" key="3">
    <source>
        <dbReference type="EMBL" id="KAL0519108.1"/>
    </source>
</evidence>
<dbReference type="Proteomes" id="UP001500493">
    <property type="component" value="Unassembled WGS sequence"/>
</dbReference>
<dbReference type="EMBL" id="JBAMZM010000035">
    <property type="protein sequence ID" value="KAL0496470.1"/>
    <property type="molecule type" value="Genomic_DNA"/>
</dbReference>
<protein>
    <submittedName>
        <fullName evidence="3">Uncharacterized protein</fullName>
    </submittedName>
</protein>